<evidence type="ECO:0000256" key="5">
    <source>
        <dbReference type="ARBA" id="ARBA00023163"/>
    </source>
</evidence>
<dbReference type="SUPFAM" id="SSF88946">
    <property type="entry name" value="Sigma2 domain of RNA polymerase sigma factors"/>
    <property type="match status" value="1"/>
</dbReference>
<evidence type="ECO:0000313" key="7">
    <source>
        <dbReference type="EMBL" id="GEP58291.1"/>
    </source>
</evidence>
<dbReference type="Gene3D" id="1.10.10.10">
    <property type="entry name" value="Winged helix-like DNA-binding domain superfamily/Winged helix DNA-binding domain"/>
    <property type="match status" value="1"/>
</dbReference>
<dbReference type="GO" id="GO:0003677">
    <property type="term" value="F:DNA binding"/>
    <property type="evidence" value="ECO:0007669"/>
    <property type="project" value="UniProtKB-KW"/>
</dbReference>
<keyword evidence="8" id="KW-1185">Reference proteome</keyword>
<dbReference type="Pfam" id="PF04542">
    <property type="entry name" value="Sigma70_r2"/>
    <property type="match status" value="1"/>
</dbReference>
<protein>
    <recommendedName>
        <fullName evidence="6">RNA polymerase sigma-70 region 2 domain-containing protein</fullName>
    </recommendedName>
</protein>
<evidence type="ECO:0000313" key="8">
    <source>
        <dbReference type="Proteomes" id="UP000321058"/>
    </source>
</evidence>
<keyword evidence="4" id="KW-0238">DNA-binding</keyword>
<comment type="similarity">
    <text evidence="1">Belongs to the sigma-70 factor family. ECF subfamily.</text>
</comment>
<dbReference type="Gene3D" id="1.10.1740.10">
    <property type="match status" value="1"/>
</dbReference>
<dbReference type="InterPro" id="IPR013324">
    <property type="entry name" value="RNA_pol_sigma_r3/r4-like"/>
</dbReference>
<evidence type="ECO:0000256" key="4">
    <source>
        <dbReference type="ARBA" id="ARBA00023125"/>
    </source>
</evidence>
<dbReference type="InterPro" id="IPR036388">
    <property type="entry name" value="WH-like_DNA-bd_sf"/>
</dbReference>
<dbReference type="PANTHER" id="PTHR43133">
    <property type="entry name" value="RNA POLYMERASE ECF-TYPE SIGMA FACTO"/>
    <property type="match status" value="1"/>
</dbReference>
<keyword evidence="5" id="KW-0804">Transcription</keyword>
<dbReference type="GO" id="GO:0016987">
    <property type="term" value="F:sigma factor activity"/>
    <property type="evidence" value="ECO:0007669"/>
    <property type="project" value="UniProtKB-KW"/>
</dbReference>
<gene>
    <name evidence="7" type="ORF">RSO01_54570</name>
</gene>
<reference evidence="7 8" key="1">
    <citation type="submission" date="2019-07" db="EMBL/GenBank/DDBJ databases">
        <title>Whole genome shotgun sequence of Reyranella soli NBRC 108950.</title>
        <authorList>
            <person name="Hosoyama A."/>
            <person name="Uohara A."/>
            <person name="Ohji S."/>
            <person name="Ichikawa N."/>
        </authorList>
    </citation>
    <scope>NUCLEOTIDE SEQUENCE [LARGE SCALE GENOMIC DNA]</scope>
    <source>
        <strain evidence="7 8">NBRC 108950</strain>
    </source>
</reference>
<dbReference type="RefSeq" id="WP_170303392.1">
    <property type="nucleotide sequence ID" value="NZ_BKAJ01000097.1"/>
</dbReference>
<dbReference type="PANTHER" id="PTHR43133:SF8">
    <property type="entry name" value="RNA POLYMERASE SIGMA FACTOR HI_1459-RELATED"/>
    <property type="match status" value="1"/>
</dbReference>
<dbReference type="InterPro" id="IPR013325">
    <property type="entry name" value="RNA_pol_sigma_r2"/>
</dbReference>
<name>A0A512NH74_9HYPH</name>
<evidence type="ECO:0000256" key="3">
    <source>
        <dbReference type="ARBA" id="ARBA00023082"/>
    </source>
</evidence>
<accession>A0A512NH74</accession>
<sequence length="202" mass="22996">MAKSPVPPNELSDVELVDNVLRGAPGAIDAFYHRHSRLIYHCIRSRTGSQDVDDIFQAFFERLLKSGFRALQLWQRGSSLPVYLSSVIRNFVTDFHRSKRLREEAVGGTMELEPLSGAAAETITATTHLKELRHIGIRAWAVLEARDRRLVCDRLHRDLDNETIANRLKLSMGTLRTAMSRAQARYLAQVRQLAPEFFPDRA</sequence>
<proteinExistence type="inferred from homology"/>
<dbReference type="AlphaFoldDB" id="A0A512NH74"/>
<dbReference type="InterPro" id="IPR039425">
    <property type="entry name" value="RNA_pol_sigma-70-like"/>
</dbReference>
<organism evidence="7 8">
    <name type="scientific">Reyranella soli</name>
    <dbReference type="NCBI Taxonomy" id="1230389"/>
    <lineage>
        <taxon>Bacteria</taxon>
        <taxon>Pseudomonadati</taxon>
        <taxon>Pseudomonadota</taxon>
        <taxon>Alphaproteobacteria</taxon>
        <taxon>Hyphomicrobiales</taxon>
        <taxon>Reyranellaceae</taxon>
        <taxon>Reyranella</taxon>
    </lineage>
</organism>
<evidence type="ECO:0000256" key="2">
    <source>
        <dbReference type="ARBA" id="ARBA00023015"/>
    </source>
</evidence>
<dbReference type="EMBL" id="BKAJ01000097">
    <property type="protein sequence ID" value="GEP58291.1"/>
    <property type="molecule type" value="Genomic_DNA"/>
</dbReference>
<keyword evidence="2" id="KW-0805">Transcription regulation</keyword>
<evidence type="ECO:0000256" key="1">
    <source>
        <dbReference type="ARBA" id="ARBA00010641"/>
    </source>
</evidence>
<dbReference type="Proteomes" id="UP000321058">
    <property type="component" value="Unassembled WGS sequence"/>
</dbReference>
<dbReference type="SUPFAM" id="SSF88659">
    <property type="entry name" value="Sigma3 and sigma4 domains of RNA polymerase sigma factors"/>
    <property type="match status" value="1"/>
</dbReference>
<keyword evidence="3" id="KW-0731">Sigma factor</keyword>
<dbReference type="NCBIfam" id="TIGR02937">
    <property type="entry name" value="sigma70-ECF"/>
    <property type="match status" value="1"/>
</dbReference>
<comment type="caution">
    <text evidence="7">The sequence shown here is derived from an EMBL/GenBank/DDBJ whole genome shotgun (WGS) entry which is preliminary data.</text>
</comment>
<feature type="domain" description="RNA polymerase sigma-70 region 2" evidence="6">
    <location>
        <begin position="31"/>
        <end position="100"/>
    </location>
</feature>
<dbReference type="InterPro" id="IPR007627">
    <property type="entry name" value="RNA_pol_sigma70_r2"/>
</dbReference>
<dbReference type="InterPro" id="IPR014284">
    <property type="entry name" value="RNA_pol_sigma-70_dom"/>
</dbReference>
<dbReference type="GO" id="GO:0006352">
    <property type="term" value="P:DNA-templated transcription initiation"/>
    <property type="evidence" value="ECO:0007669"/>
    <property type="project" value="InterPro"/>
</dbReference>
<evidence type="ECO:0000259" key="6">
    <source>
        <dbReference type="Pfam" id="PF04542"/>
    </source>
</evidence>